<evidence type="ECO:0000256" key="9">
    <source>
        <dbReference type="ARBA" id="ARBA00038592"/>
    </source>
</evidence>
<dbReference type="InterPro" id="IPR002729">
    <property type="entry name" value="CRISPR-assoc_Cas1"/>
</dbReference>
<keyword evidence="6 10" id="KW-0051">Antiviral defense</keyword>
<dbReference type="NCBIfam" id="TIGR00287">
    <property type="entry name" value="cas1"/>
    <property type="match status" value="1"/>
</dbReference>
<evidence type="ECO:0000256" key="2">
    <source>
        <dbReference type="ARBA" id="ARBA00022723"/>
    </source>
</evidence>
<comment type="subunit">
    <text evidence="9 10">Homodimer, forms a heterotetramer with a Cas2 homodimer.</text>
</comment>
<comment type="cofactor">
    <cofactor evidence="10">
        <name>Mg(2+)</name>
        <dbReference type="ChEBI" id="CHEBI:18420"/>
    </cofactor>
    <cofactor evidence="10">
        <name>Mn(2+)</name>
        <dbReference type="ChEBI" id="CHEBI:29035"/>
    </cofactor>
</comment>
<dbReference type="Proteomes" id="UP000033452">
    <property type="component" value="Unassembled WGS sequence"/>
</dbReference>
<dbReference type="OrthoDB" id="9793236at2"/>
<comment type="similarity">
    <text evidence="10">Belongs to the CRISPR-associated endonuclease Cas1 family.</text>
</comment>
<dbReference type="InterPro" id="IPR050646">
    <property type="entry name" value="Cas1"/>
</dbReference>
<dbReference type="CDD" id="cd01651">
    <property type="entry name" value="RT_G2_intron"/>
    <property type="match status" value="1"/>
</dbReference>
<name>A0A0F4Q940_9GAMM</name>
<organism evidence="12 13">
    <name type="scientific">Pseudoalteromonas rubra</name>
    <dbReference type="NCBI Taxonomy" id="43658"/>
    <lineage>
        <taxon>Bacteria</taxon>
        <taxon>Pseudomonadati</taxon>
        <taxon>Pseudomonadota</taxon>
        <taxon>Gammaproteobacteria</taxon>
        <taxon>Alteromonadales</taxon>
        <taxon>Pseudoalteromonadaceae</taxon>
        <taxon>Pseudoalteromonas</taxon>
    </lineage>
</organism>
<feature type="domain" description="Reverse transcriptase" evidence="11">
    <location>
        <begin position="50"/>
        <end position="276"/>
    </location>
</feature>
<evidence type="ECO:0000259" key="11">
    <source>
        <dbReference type="PROSITE" id="PS50878"/>
    </source>
</evidence>
<keyword evidence="2 10" id="KW-0479">Metal-binding</keyword>
<dbReference type="InterPro" id="IPR042206">
    <property type="entry name" value="CRISPR-assoc_Cas1_C"/>
</dbReference>
<dbReference type="GO" id="GO:0051607">
    <property type="term" value="P:defense response to virus"/>
    <property type="evidence" value="ECO:0007669"/>
    <property type="project" value="UniProtKB-UniRule"/>
</dbReference>
<dbReference type="Pfam" id="PF01867">
    <property type="entry name" value="Cas_Cas1"/>
    <property type="match status" value="1"/>
</dbReference>
<evidence type="ECO:0000256" key="10">
    <source>
        <dbReference type="HAMAP-Rule" id="MF_01470"/>
    </source>
</evidence>
<comment type="caution">
    <text evidence="12">The sequence shown here is derived from an EMBL/GenBank/DDBJ whole genome shotgun (WGS) entry which is preliminary data.</text>
</comment>
<keyword evidence="13" id="KW-1185">Reference proteome</keyword>
<keyword evidence="3 10" id="KW-0255">Endonuclease</keyword>
<dbReference type="GO" id="GO:0004519">
    <property type="term" value="F:endonuclease activity"/>
    <property type="evidence" value="ECO:0007669"/>
    <property type="project" value="UniProtKB-UniRule"/>
</dbReference>
<accession>A0A0F4Q940</accession>
<dbReference type="PANTHER" id="PTHR34353:SF2">
    <property type="entry name" value="CRISPR-ASSOCIATED ENDONUCLEASE CAS1 1"/>
    <property type="match status" value="1"/>
</dbReference>
<dbReference type="Pfam" id="PF00078">
    <property type="entry name" value="RVT_1"/>
    <property type="match status" value="1"/>
</dbReference>
<gene>
    <name evidence="10" type="primary">cas1</name>
    <name evidence="12" type="ORF">TW77_23620</name>
</gene>
<protein>
    <recommendedName>
        <fullName evidence="10">CRISPR-associated endonuclease Cas1</fullName>
        <ecNumber evidence="10">3.1.-.-</ecNumber>
    </recommendedName>
</protein>
<dbReference type="RefSeq" id="WP_046007427.1">
    <property type="nucleotide sequence ID" value="NZ_JXYA01000100.1"/>
</dbReference>
<dbReference type="CDD" id="cd09634">
    <property type="entry name" value="Cas1_I-II-III"/>
    <property type="match status" value="1"/>
</dbReference>
<dbReference type="EC" id="3.1.-.-" evidence="10"/>
<dbReference type="PATRIC" id="fig|43658.5.peg.5026"/>
<evidence type="ECO:0000256" key="3">
    <source>
        <dbReference type="ARBA" id="ARBA00022759"/>
    </source>
</evidence>
<feature type="binding site" evidence="10">
    <location>
        <position position="577"/>
    </location>
    <ligand>
        <name>Mn(2+)</name>
        <dbReference type="ChEBI" id="CHEBI:29035"/>
    </ligand>
</feature>
<evidence type="ECO:0000256" key="7">
    <source>
        <dbReference type="ARBA" id="ARBA00023125"/>
    </source>
</evidence>
<proteinExistence type="inferred from homology"/>
<feature type="binding site" evidence="10">
    <location>
        <position position="591"/>
    </location>
    <ligand>
        <name>Mn(2+)</name>
        <dbReference type="ChEBI" id="CHEBI:29035"/>
    </ligand>
</feature>
<dbReference type="Gene3D" id="3.100.10.20">
    <property type="entry name" value="CRISPR-associated endonuclease Cas1, N-terminal domain"/>
    <property type="match status" value="1"/>
</dbReference>
<keyword evidence="5 10" id="KW-0460">Magnesium</keyword>
<evidence type="ECO:0000256" key="8">
    <source>
        <dbReference type="ARBA" id="ARBA00023211"/>
    </source>
</evidence>
<dbReference type="GO" id="GO:0016787">
    <property type="term" value="F:hydrolase activity"/>
    <property type="evidence" value="ECO:0007669"/>
    <property type="project" value="UniProtKB-KW"/>
</dbReference>
<sequence length="683" mass="77747">MDYQQLCQYDLLLQAFYRVQKNDGGPGVDCQSIASFESELQLGLNSILYDLRQQHYTPAALKRSQLKLPGKKPRWLAFPTVRDRIVHTAIAILLQPYFEEEFEHNSYGYRPGRSYIMAVDKVIEHRNQRRRHVFDADIQGYFDHIPQDKLLTKLQATAIDPTLIELIFTLLFSFQQSNDGLVFGKALGQGIPQGSAICPLLANFYLDELDEHLNALGYHMVRYADDFVVCCDSAKAAQHAQYHTEQVLTHLALTLNLNKTQLTTFADGFKFLGHYFIGDQVIDEKSSLVYGIMDSAREWAETATEMQQEHLLLQADLPANPAQSAIEDEQDWLEIPAHLLSQPSTVQRKTLKTLYLTQVGGVVGIKGNRAYLNLRGEELKTWPLNVIDAIIVLGRIQLTTDFMGYCTEHAIVVILASSTGRYRGELSTYPGFNAVLYQQIVRCGNKAFERALCEQILQAKFHNCLQVIKQQLRRRSLPESHKAQLDHVITKLTKAANRLTQTKTREHFFLLEAKIAKHYFSAIALCVNDTWQFNGRNRLPPKDPINALLSLGYNLLFNNTMCLVRKHGLHPDFGLLHCGDNQPSLVLDLMEPFRAVIVDASVLKLINKQQITPADFDFTGGQCLLKPETLKRFITVIEEKFCATFQSQRSHQVMDYRKAMHDQVQALKCHFLSQAPFSAFKVN</sequence>
<dbReference type="SUPFAM" id="SSF56672">
    <property type="entry name" value="DNA/RNA polymerases"/>
    <property type="match status" value="1"/>
</dbReference>
<dbReference type="GO" id="GO:0046872">
    <property type="term" value="F:metal ion binding"/>
    <property type="evidence" value="ECO:0007669"/>
    <property type="project" value="UniProtKB-UniRule"/>
</dbReference>
<dbReference type="InterPro" id="IPR000477">
    <property type="entry name" value="RT_dom"/>
</dbReference>
<reference evidence="12 13" key="1">
    <citation type="journal article" date="2015" name="BMC Genomics">
        <title>Genome mining reveals unlocked bioactive potential of marine Gram-negative bacteria.</title>
        <authorList>
            <person name="Machado H."/>
            <person name="Sonnenschein E.C."/>
            <person name="Melchiorsen J."/>
            <person name="Gram L."/>
        </authorList>
    </citation>
    <scope>NUCLEOTIDE SEQUENCE [LARGE SCALE GENOMIC DNA]</scope>
    <source>
        <strain evidence="12 13">S2471</strain>
    </source>
</reference>
<evidence type="ECO:0000256" key="6">
    <source>
        <dbReference type="ARBA" id="ARBA00023118"/>
    </source>
</evidence>
<evidence type="ECO:0000313" key="13">
    <source>
        <dbReference type="Proteomes" id="UP000033452"/>
    </source>
</evidence>
<evidence type="ECO:0000313" key="12">
    <source>
        <dbReference type="EMBL" id="KJZ04216.1"/>
    </source>
</evidence>
<dbReference type="GO" id="GO:0043571">
    <property type="term" value="P:maintenance of CRISPR repeat elements"/>
    <property type="evidence" value="ECO:0007669"/>
    <property type="project" value="UniProtKB-UniRule"/>
</dbReference>
<dbReference type="GO" id="GO:0003677">
    <property type="term" value="F:DNA binding"/>
    <property type="evidence" value="ECO:0007669"/>
    <property type="project" value="UniProtKB-KW"/>
</dbReference>
<dbReference type="PROSITE" id="PS50878">
    <property type="entry name" value="RT_POL"/>
    <property type="match status" value="1"/>
</dbReference>
<comment type="function">
    <text evidence="10">CRISPR (clustered regularly interspaced short palindromic repeat), is an adaptive immune system that provides protection against mobile genetic elements (viruses, transposable elements and conjugative plasmids). CRISPR clusters contain spacers, sequences complementary to antecedent mobile elements, and target invading nucleic acids. CRISPR clusters are transcribed and processed into CRISPR RNA (crRNA). Acts as a dsDNA endonuclease. Involved in the integration of spacer DNA into the CRISPR cassette.</text>
</comment>
<dbReference type="EMBL" id="JXYA01000100">
    <property type="protein sequence ID" value="KJZ04216.1"/>
    <property type="molecule type" value="Genomic_DNA"/>
</dbReference>
<dbReference type="PANTHER" id="PTHR34353">
    <property type="entry name" value="CRISPR-ASSOCIATED ENDONUCLEASE CAS1 1"/>
    <property type="match status" value="1"/>
</dbReference>
<keyword evidence="7 10" id="KW-0238">DNA-binding</keyword>
<evidence type="ECO:0000256" key="5">
    <source>
        <dbReference type="ARBA" id="ARBA00022842"/>
    </source>
</evidence>
<keyword evidence="4 10" id="KW-0378">Hydrolase</keyword>
<dbReference type="Gene3D" id="1.20.120.920">
    <property type="entry name" value="CRISPR-associated endonuclease Cas1, C-terminal domain"/>
    <property type="match status" value="1"/>
</dbReference>
<dbReference type="InterPro" id="IPR043502">
    <property type="entry name" value="DNA/RNA_pol_sf"/>
</dbReference>
<dbReference type="HAMAP" id="MF_01470">
    <property type="entry name" value="Cas1"/>
    <property type="match status" value="1"/>
</dbReference>
<keyword evidence="8 10" id="KW-0464">Manganese</keyword>
<keyword evidence="1 10" id="KW-0540">Nuclease</keyword>
<dbReference type="InterPro" id="IPR042211">
    <property type="entry name" value="CRISPR-assoc_Cas1_N"/>
</dbReference>
<dbReference type="AlphaFoldDB" id="A0A0F4Q940"/>
<evidence type="ECO:0000256" key="1">
    <source>
        <dbReference type="ARBA" id="ARBA00022722"/>
    </source>
</evidence>
<feature type="binding site" evidence="10">
    <location>
        <position position="512"/>
    </location>
    <ligand>
        <name>Mn(2+)</name>
        <dbReference type="ChEBI" id="CHEBI:29035"/>
    </ligand>
</feature>
<evidence type="ECO:0000256" key="4">
    <source>
        <dbReference type="ARBA" id="ARBA00022801"/>
    </source>
</evidence>